<reference evidence="1 2" key="1">
    <citation type="journal article" date="2015" name="Proc. Natl. Acad. Sci. U.S.A.">
        <title>The resurrection genome of Boea hygrometrica: A blueprint for survival of dehydration.</title>
        <authorList>
            <person name="Xiao L."/>
            <person name="Yang G."/>
            <person name="Zhang L."/>
            <person name="Yang X."/>
            <person name="Zhao S."/>
            <person name="Ji Z."/>
            <person name="Zhou Q."/>
            <person name="Hu M."/>
            <person name="Wang Y."/>
            <person name="Chen M."/>
            <person name="Xu Y."/>
            <person name="Jin H."/>
            <person name="Xiao X."/>
            <person name="Hu G."/>
            <person name="Bao F."/>
            <person name="Hu Y."/>
            <person name="Wan P."/>
            <person name="Li L."/>
            <person name="Deng X."/>
            <person name="Kuang T."/>
            <person name="Xiang C."/>
            <person name="Zhu J.K."/>
            <person name="Oliver M.J."/>
            <person name="He Y."/>
        </authorList>
    </citation>
    <scope>NUCLEOTIDE SEQUENCE [LARGE SCALE GENOMIC DNA]</scope>
    <source>
        <strain evidence="2">cv. XS01</strain>
    </source>
</reference>
<protein>
    <submittedName>
        <fullName evidence="1">Uncharacterized protein</fullName>
    </submittedName>
</protein>
<keyword evidence="2" id="KW-1185">Reference proteome</keyword>
<accession>A0A2Z7C269</accession>
<name>A0A2Z7C269_9LAMI</name>
<organism evidence="1 2">
    <name type="scientific">Dorcoceras hygrometricum</name>
    <dbReference type="NCBI Taxonomy" id="472368"/>
    <lineage>
        <taxon>Eukaryota</taxon>
        <taxon>Viridiplantae</taxon>
        <taxon>Streptophyta</taxon>
        <taxon>Embryophyta</taxon>
        <taxon>Tracheophyta</taxon>
        <taxon>Spermatophyta</taxon>
        <taxon>Magnoliopsida</taxon>
        <taxon>eudicotyledons</taxon>
        <taxon>Gunneridae</taxon>
        <taxon>Pentapetalae</taxon>
        <taxon>asterids</taxon>
        <taxon>lamiids</taxon>
        <taxon>Lamiales</taxon>
        <taxon>Gesneriaceae</taxon>
        <taxon>Didymocarpoideae</taxon>
        <taxon>Trichosporeae</taxon>
        <taxon>Loxocarpinae</taxon>
        <taxon>Dorcoceras</taxon>
    </lineage>
</organism>
<dbReference type="AlphaFoldDB" id="A0A2Z7C269"/>
<dbReference type="Proteomes" id="UP000250235">
    <property type="component" value="Unassembled WGS sequence"/>
</dbReference>
<gene>
    <name evidence="1" type="ORF">F511_18368</name>
</gene>
<sequence>MPLLENIDDLRVTEVEDARSGLDHLAFTLKKPMGCLKRRGTTMVWCRDERVIPVFLYTHQWPLIILRRICCQLLNSLAPCSVLLSVLEFNRGPSGAIMFVFMSAVQVFQDLQLLEVMIQLVVPQEMLKRSVLGTSWWSRYTFTVEESDALFHPVAGFGRSAVDRYDDVSYATSFG</sequence>
<evidence type="ECO:0000313" key="2">
    <source>
        <dbReference type="Proteomes" id="UP000250235"/>
    </source>
</evidence>
<proteinExistence type="predicted"/>
<dbReference type="EMBL" id="KQ999845">
    <property type="protein sequence ID" value="KZV41005.1"/>
    <property type="molecule type" value="Genomic_DNA"/>
</dbReference>
<evidence type="ECO:0000313" key="1">
    <source>
        <dbReference type="EMBL" id="KZV41005.1"/>
    </source>
</evidence>